<keyword evidence="5" id="KW-0408">Iron</keyword>
<name>K0J256_AMPXN</name>
<dbReference type="eggNOG" id="COG1713">
    <property type="taxonomic scope" value="Bacteria"/>
</dbReference>
<evidence type="ECO:0000256" key="2">
    <source>
        <dbReference type="ARBA" id="ARBA00022723"/>
    </source>
</evidence>
<protein>
    <recommendedName>
        <fullName evidence="1">bis(5'-nucleosyl)-tetraphosphatase (symmetrical)</fullName>
        <ecNumber evidence="1">3.6.1.41</ecNumber>
    </recommendedName>
</protein>
<dbReference type="GO" id="GO:0008803">
    <property type="term" value="F:bis(5'-nucleosyl)-tetraphosphatase (symmetrical) activity"/>
    <property type="evidence" value="ECO:0007669"/>
    <property type="project" value="UniProtKB-EC"/>
</dbReference>
<dbReference type="EC" id="3.6.1.41" evidence="1"/>
<dbReference type="InterPro" id="IPR006674">
    <property type="entry name" value="HD_domain"/>
</dbReference>
<dbReference type="Gene3D" id="1.10.3210.10">
    <property type="entry name" value="Hypothetical protein af1432"/>
    <property type="match status" value="1"/>
</dbReference>
<dbReference type="PANTHER" id="PTHR35795">
    <property type="entry name" value="SLR1885 PROTEIN"/>
    <property type="match status" value="1"/>
</dbReference>
<organism evidence="8 9">
    <name type="scientific">Amphibacillus xylanus (strain ATCC 51415 / DSM 6626 / JCM 7361 / LMG 17667 / NBRC 15112 / Ep01)</name>
    <dbReference type="NCBI Taxonomy" id="698758"/>
    <lineage>
        <taxon>Bacteria</taxon>
        <taxon>Bacillati</taxon>
        <taxon>Bacillota</taxon>
        <taxon>Bacilli</taxon>
        <taxon>Bacillales</taxon>
        <taxon>Bacillaceae</taxon>
        <taxon>Amphibacillus</taxon>
    </lineage>
</organism>
<dbReference type="Proteomes" id="UP000006294">
    <property type="component" value="Chromosome"/>
</dbReference>
<dbReference type="PANTHER" id="PTHR35795:SF1">
    <property type="entry name" value="BIS(5'-NUCLEOSYL)-TETRAPHOSPHATASE, SYMMETRICAL"/>
    <property type="match status" value="1"/>
</dbReference>
<evidence type="ECO:0000256" key="4">
    <source>
        <dbReference type="ARBA" id="ARBA00022801"/>
    </source>
</evidence>
<gene>
    <name evidence="8" type="ordered locus">AXY_10850</name>
</gene>
<accession>K0J256</accession>
<dbReference type="PATRIC" id="fig|698758.3.peg.1081"/>
<dbReference type="InterPro" id="IPR003607">
    <property type="entry name" value="HD/PDEase_dom"/>
</dbReference>
<dbReference type="CDD" id="cd00077">
    <property type="entry name" value="HDc"/>
    <property type="match status" value="1"/>
</dbReference>
<comment type="catalytic activity">
    <reaction evidence="6">
        <text>P(1),P(4)-bis(5'-adenosyl) tetraphosphate + H2O = 2 ADP + 2 H(+)</text>
        <dbReference type="Rhea" id="RHEA:24252"/>
        <dbReference type="ChEBI" id="CHEBI:15377"/>
        <dbReference type="ChEBI" id="CHEBI:15378"/>
        <dbReference type="ChEBI" id="CHEBI:58141"/>
        <dbReference type="ChEBI" id="CHEBI:456216"/>
        <dbReference type="EC" id="3.6.1.41"/>
    </reaction>
</comment>
<dbReference type="STRING" id="698758.AXY_10850"/>
<dbReference type="NCBIfam" id="TIGR00488">
    <property type="entry name" value="bis(5'-nucleosyl)-tetraphosphatase (symmetrical) YqeK"/>
    <property type="match status" value="1"/>
</dbReference>
<keyword evidence="9" id="KW-1185">Reference proteome</keyword>
<evidence type="ECO:0000256" key="1">
    <source>
        <dbReference type="ARBA" id="ARBA00012506"/>
    </source>
</evidence>
<dbReference type="InterPro" id="IPR005249">
    <property type="entry name" value="YqeK"/>
</dbReference>
<dbReference type="GO" id="GO:0046872">
    <property type="term" value="F:metal ion binding"/>
    <property type="evidence" value="ECO:0007669"/>
    <property type="project" value="UniProtKB-KW"/>
</dbReference>
<keyword evidence="4" id="KW-0378">Hydrolase</keyword>
<dbReference type="OrthoDB" id="9782134at2"/>
<dbReference type="SUPFAM" id="SSF109604">
    <property type="entry name" value="HD-domain/PDEase-like"/>
    <property type="match status" value="1"/>
</dbReference>
<proteinExistence type="predicted"/>
<evidence type="ECO:0000313" key="9">
    <source>
        <dbReference type="Proteomes" id="UP000006294"/>
    </source>
</evidence>
<evidence type="ECO:0000256" key="5">
    <source>
        <dbReference type="ARBA" id="ARBA00023004"/>
    </source>
</evidence>
<feature type="domain" description="HD/PDEase" evidence="7">
    <location>
        <begin position="14"/>
        <end position="141"/>
    </location>
</feature>
<dbReference type="HOGENOM" id="CLU_089580_1_2_9"/>
<dbReference type="EMBL" id="AP012050">
    <property type="protein sequence ID" value="BAM47217.1"/>
    <property type="molecule type" value="Genomic_DNA"/>
</dbReference>
<evidence type="ECO:0000313" key="8">
    <source>
        <dbReference type="EMBL" id="BAM47217.1"/>
    </source>
</evidence>
<dbReference type="Pfam" id="PF01966">
    <property type="entry name" value="HD"/>
    <property type="match status" value="1"/>
</dbReference>
<evidence type="ECO:0000256" key="6">
    <source>
        <dbReference type="ARBA" id="ARBA00049417"/>
    </source>
</evidence>
<evidence type="ECO:0000259" key="7">
    <source>
        <dbReference type="SMART" id="SM00471"/>
    </source>
</evidence>
<evidence type="ECO:0000256" key="3">
    <source>
        <dbReference type="ARBA" id="ARBA00022741"/>
    </source>
</evidence>
<keyword evidence="2" id="KW-0479">Metal-binding</keyword>
<sequence>MDKEQALKLVKPHLSQKRYQHTKRVLTTALELAQRYDVDEEETMLAAVFHDYAKYRPLDEMSHIIKQNELPIDLLSFHHELWHGPVASILVETEIGITNQQVKDAIYWHTTGRGNMSELEKVVYLADYIEPGRSFPGLSLIQKKAKEDLDEACFMAVRNTIQFLLERERLIYPETINMYNHLKRILEESNL</sequence>
<dbReference type="AlphaFoldDB" id="K0J256"/>
<dbReference type="RefSeq" id="WP_015009822.1">
    <property type="nucleotide sequence ID" value="NC_018704.1"/>
</dbReference>
<dbReference type="SMART" id="SM00471">
    <property type="entry name" value="HDc"/>
    <property type="match status" value="1"/>
</dbReference>
<reference evidence="8 9" key="1">
    <citation type="submission" date="2011-01" db="EMBL/GenBank/DDBJ databases">
        <title>Whole genome sequence of Amphibacillus xylinus NBRC 15112.</title>
        <authorList>
            <person name="Nakazawa H."/>
            <person name="Katano Y."/>
            <person name="Nakamura S."/>
            <person name="Sasagawa M."/>
            <person name="Fukada J."/>
            <person name="Arai T."/>
            <person name="Sasakura N."/>
            <person name="Mochizuki D."/>
            <person name="Hosoyama A."/>
            <person name="Harada K."/>
            <person name="Horikawa H."/>
            <person name="Kato Y."/>
            <person name="Harada T."/>
            <person name="Sasaki K."/>
            <person name="Sekiguchi M."/>
            <person name="Hodoyama M."/>
            <person name="Nishiko R."/>
            <person name="Narita H."/>
            <person name="Hanamaki A."/>
            <person name="Hata C."/>
            <person name="Konno Y."/>
            <person name="Niimura Y."/>
            <person name="Yamazaki S."/>
            <person name="Fujita N."/>
        </authorList>
    </citation>
    <scope>NUCLEOTIDE SEQUENCE [LARGE SCALE GENOMIC DNA]</scope>
    <source>
        <strain evidence="9">ATCC 51415 / DSM 6626 / JCM 7361 / LMG 17667 / NBRC 15112 / Ep01</strain>
    </source>
</reference>
<keyword evidence="3" id="KW-0547">Nucleotide-binding</keyword>
<dbReference type="GO" id="GO:0000166">
    <property type="term" value="F:nucleotide binding"/>
    <property type="evidence" value="ECO:0007669"/>
    <property type="project" value="UniProtKB-KW"/>
</dbReference>
<dbReference type="InterPro" id="IPR051094">
    <property type="entry name" value="Diverse_Catalytic_Enzymes"/>
</dbReference>
<dbReference type="KEGG" id="axl:AXY_10850"/>